<dbReference type="Proteomes" id="UP000247763">
    <property type="component" value="Chromosome"/>
</dbReference>
<dbReference type="PANTHER" id="PTHR42912">
    <property type="entry name" value="METHYLTRANSFERASE"/>
    <property type="match status" value="1"/>
</dbReference>
<evidence type="ECO:0000313" key="3">
    <source>
        <dbReference type="Proteomes" id="UP000247763"/>
    </source>
</evidence>
<dbReference type="RefSeq" id="WP_110451125.1">
    <property type="nucleotide sequence ID" value="NZ_CP029479.1"/>
</dbReference>
<organism evidence="2 3">
    <name type="scientific">Phenylobacterium parvum</name>
    <dbReference type="NCBI Taxonomy" id="2201350"/>
    <lineage>
        <taxon>Bacteria</taxon>
        <taxon>Pseudomonadati</taxon>
        <taxon>Pseudomonadota</taxon>
        <taxon>Alphaproteobacteria</taxon>
        <taxon>Caulobacterales</taxon>
        <taxon>Caulobacteraceae</taxon>
        <taxon>Phenylobacterium</taxon>
    </lineage>
</organism>
<dbReference type="Gene3D" id="3.40.50.150">
    <property type="entry name" value="Vaccinia Virus protein VP39"/>
    <property type="match status" value="1"/>
</dbReference>
<dbReference type="InterPro" id="IPR029063">
    <property type="entry name" value="SAM-dependent_MTases_sf"/>
</dbReference>
<dbReference type="EMBL" id="CP029479">
    <property type="protein sequence ID" value="AWM78559.1"/>
    <property type="molecule type" value="Genomic_DNA"/>
</dbReference>
<dbReference type="Pfam" id="PF08241">
    <property type="entry name" value="Methyltransf_11"/>
    <property type="match status" value="1"/>
</dbReference>
<dbReference type="KEGG" id="phb:HYN04_12830"/>
<dbReference type="PANTHER" id="PTHR42912:SF93">
    <property type="entry name" value="N6-ADENOSINE-METHYLTRANSFERASE TMT1A"/>
    <property type="match status" value="1"/>
</dbReference>
<keyword evidence="2" id="KW-0489">Methyltransferase</keyword>
<dbReference type="InterPro" id="IPR013216">
    <property type="entry name" value="Methyltransf_11"/>
</dbReference>
<dbReference type="GO" id="GO:0008757">
    <property type="term" value="F:S-adenosylmethionine-dependent methyltransferase activity"/>
    <property type="evidence" value="ECO:0007669"/>
    <property type="project" value="InterPro"/>
</dbReference>
<keyword evidence="2" id="KW-0808">Transferase</keyword>
<dbReference type="GO" id="GO:0032259">
    <property type="term" value="P:methylation"/>
    <property type="evidence" value="ECO:0007669"/>
    <property type="project" value="UniProtKB-KW"/>
</dbReference>
<accession>A0A2Z3I0U8</accession>
<evidence type="ECO:0000259" key="1">
    <source>
        <dbReference type="Pfam" id="PF08241"/>
    </source>
</evidence>
<sequence>MPALYDSIGAGYETLRQPDPRIGARLHSALGPARRVLNVGAGTGNYEPSDRSIVAVEPSARMIQRRPPGSAPAIQASAAALPFADGAFDAALAVLTIHHCPDPLAGLREVRRVTRGRIVILTFDPAARPWLTDYLPGLAALDEAQMPPLEVYRAALGPIRVEPLLTPHDCVDGFLYAYWRRPHAYLDPRIRSGSSSFHALKDIDAGLGRLKADLDSGDWQGRYADINGLEEYDAGYRLLVAGPRGDPPDR</sequence>
<dbReference type="OrthoDB" id="9787738at2"/>
<evidence type="ECO:0000313" key="2">
    <source>
        <dbReference type="EMBL" id="AWM78559.1"/>
    </source>
</evidence>
<feature type="domain" description="Methyltransferase type 11" evidence="1">
    <location>
        <begin position="37"/>
        <end position="115"/>
    </location>
</feature>
<dbReference type="InterPro" id="IPR050508">
    <property type="entry name" value="Methyltransf_Superfamily"/>
</dbReference>
<dbReference type="SUPFAM" id="SSF53335">
    <property type="entry name" value="S-adenosyl-L-methionine-dependent methyltransferases"/>
    <property type="match status" value="1"/>
</dbReference>
<gene>
    <name evidence="2" type="ORF">HYN04_12830</name>
</gene>
<dbReference type="CDD" id="cd02440">
    <property type="entry name" value="AdoMet_MTases"/>
    <property type="match status" value="1"/>
</dbReference>
<name>A0A2Z3I0U8_9CAUL</name>
<reference evidence="3" key="1">
    <citation type="submission" date="2018-05" db="EMBL/GenBank/DDBJ databases">
        <title>Genome sequencing of Phenylobacterium sp. HYN0004.</title>
        <authorList>
            <person name="Yi H."/>
            <person name="Baek C."/>
        </authorList>
    </citation>
    <scope>NUCLEOTIDE SEQUENCE [LARGE SCALE GENOMIC DNA]</scope>
    <source>
        <strain evidence="3">HYN0004</strain>
    </source>
</reference>
<protein>
    <submittedName>
        <fullName evidence="2">SAM-dependent methyltransferase</fullName>
    </submittedName>
</protein>
<proteinExistence type="predicted"/>
<keyword evidence="3" id="KW-1185">Reference proteome</keyword>
<dbReference type="AlphaFoldDB" id="A0A2Z3I0U8"/>